<dbReference type="Pfam" id="PF13581">
    <property type="entry name" value="HATPase_c_2"/>
    <property type="match status" value="1"/>
</dbReference>
<keyword evidence="1" id="KW-0723">Serine/threonine-protein kinase</keyword>
<reference evidence="3 4" key="1">
    <citation type="submission" date="2023-07" db="EMBL/GenBank/DDBJ databases">
        <title>Sequencing the genomes of 1000 actinobacteria strains.</title>
        <authorList>
            <person name="Klenk H.-P."/>
        </authorList>
    </citation>
    <scope>NUCLEOTIDE SEQUENCE [LARGE SCALE GENOMIC DNA]</scope>
    <source>
        <strain evidence="3 4">DSM 44109</strain>
    </source>
</reference>
<accession>A0ABT9R4L4</accession>
<dbReference type="PANTHER" id="PTHR35526:SF3">
    <property type="entry name" value="ANTI-SIGMA-F FACTOR RSBW"/>
    <property type="match status" value="1"/>
</dbReference>
<feature type="domain" description="Histidine kinase/HSP90-like ATPase" evidence="2">
    <location>
        <begin position="14"/>
        <end position="123"/>
    </location>
</feature>
<protein>
    <submittedName>
        <fullName evidence="3">Anti-sigma regulatory factor (Ser/Thr protein kinase)</fullName>
    </submittedName>
</protein>
<dbReference type="PANTHER" id="PTHR35526">
    <property type="entry name" value="ANTI-SIGMA-F FACTOR RSBW-RELATED"/>
    <property type="match status" value="1"/>
</dbReference>
<comment type="caution">
    <text evidence="3">The sequence shown here is derived from an EMBL/GenBank/DDBJ whole genome shotgun (WGS) entry which is preliminary data.</text>
</comment>
<evidence type="ECO:0000259" key="2">
    <source>
        <dbReference type="Pfam" id="PF13581"/>
    </source>
</evidence>
<keyword evidence="4" id="KW-1185">Reference proteome</keyword>
<sequence>MTGDHGQHWPIDDDLTALRQRLLHHAAQAGMRGERLDDLLLAVNEAVINVLEHGGGKGTLSIWHNDTCITVEVVDPAGTLAPRDIPPERPTGTVRGFGLWLMNELCDEFAIQQAEGESRVRLRMFLHPSPAR</sequence>
<evidence type="ECO:0000256" key="1">
    <source>
        <dbReference type="ARBA" id="ARBA00022527"/>
    </source>
</evidence>
<dbReference type="Gene3D" id="3.30.565.10">
    <property type="entry name" value="Histidine kinase-like ATPase, C-terminal domain"/>
    <property type="match status" value="1"/>
</dbReference>
<evidence type="ECO:0000313" key="4">
    <source>
        <dbReference type="Proteomes" id="UP001230426"/>
    </source>
</evidence>
<dbReference type="InterPro" id="IPR050267">
    <property type="entry name" value="Anti-sigma-factor_SerPK"/>
</dbReference>
<dbReference type="CDD" id="cd16936">
    <property type="entry name" value="HATPase_RsbW-like"/>
    <property type="match status" value="1"/>
</dbReference>
<name>A0ABT9R4L4_9ACTN</name>
<dbReference type="RefSeq" id="WP_306861680.1">
    <property type="nucleotide sequence ID" value="NZ_JAUSRB010000002.1"/>
</dbReference>
<organism evidence="3 4">
    <name type="scientific">Streptosporangium brasiliense</name>
    <dbReference type="NCBI Taxonomy" id="47480"/>
    <lineage>
        <taxon>Bacteria</taxon>
        <taxon>Bacillati</taxon>
        <taxon>Actinomycetota</taxon>
        <taxon>Actinomycetes</taxon>
        <taxon>Streptosporangiales</taxon>
        <taxon>Streptosporangiaceae</taxon>
        <taxon>Streptosporangium</taxon>
    </lineage>
</organism>
<dbReference type="InterPro" id="IPR036890">
    <property type="entry name" value="HATPase_C_sf"/>
</dbReference>
<keyword evidence="1" id="KW-0418">Kinase</keyword>
<dbReference type="Proteomes" id="UP001230426">
    <property type="component" value="Unassembled WGS sequence"/>
</dbReference>
<evidence type="ECO:0000313" key="3">
    <source>
        <dbReference type="EMBL" id="MDP9864152.1"/>
    </source>
</evidence>
<keyword evidence="1" id="KW-0808">Transferase</keyword>
<proteinExistence type="predicted"/>
<dbReference type="SUPFAM" id="SSF55874">
    <property type="entry name" value="ATPase domain of HSP90 chaperone/DNA topoisomerase II/histidine kinase"/>
    <property type="match status" value="1"/>
</dbReference>
<dbReference type="EMBL" id="JAUSRB010000002">
    <property type="protein sequence ID" value="MDP9864152.1"/>
    <property type="molecule type" value="Genomic_DNA"/>
</dbReference>
<dbReference type="InterPro" id="IPR003594">
    <property type="entry name" value="HATPase_dom"/>
</dbReference>
<gene>
    <name evidence="3" type="ORF">J2S55_003418</name>
</gene>